<organism evidence="1 2">
    <name type="scientific">Maribacter polysiphoniae</name>
    <dbReference type="NCBI Taxonomy" id="429344"/>
    <lineage>
        <taxon>Bacteria</taxon>
        <taxon>Pseudomonadati</taxon>
        <taxon>Bacteroidota</taxon>
        <taxon>Flavobacteriia</taxon>
        <taxon>Flavobacteriales</taxon>
        <taxon>Flavobacteriaceae</taxon>
        <taxon>Maribacter</taxon>
    </lineage>
</organism>
<dbReference type="Proteomes" id="UP000245667">
    <property type="component" value="Unassembled WGS sequence"/>
</dbReference>
<name>A0A316E228_9FLAO</name>
<dbReference type="AlphaFoldDB" id="A0A316E228"/>
<evidence type="ECO:0000313" key="1">
    <source>
        <dbReference type="EMBL" id="PWK24135.1"/>
    </source>
</evidence>
<dbReference type="RefSeq" id="WP_223308341.1">
    <property type="nucleotide sequence ID" value="NZ_JACWLN010000003.1"/>
</dbReference>
<sequence>MICKIFPKISLNISYLLLILLLLLAVTGTAMAQGHGPLYGLQTPTLAKGGVDLNVASMSLSTEDETSYMLRYLFSYGITEDLQINLTTPTMIERLRDAPRTRGNSNMPANGDIEASLWYRFFSNAFGVGKRFESTAIVGVSAPTDDVRGQVNVGNSVHAAISTGYASRTWYGWIGGGYQYYFEKDGEQLGDLPYASAVVGYRPNIFMGDYPKPDWRIFIESLAEFPGNNKFNGQLDLSDSRSTKVLVGPSFLGLYGAWGISFGAMFPVVQDLTPGAAKERYRLAINLSYWL</sequence>
<proteinExistence type="predicted"/>
<evidence type="ECO:0000313" key="2">
    <source>
        <dbReference type="Proteomes" id="UP000245667"/>
    </source>
</evidence>
<reference evidence="1 2" key="1">
    <citation type="submission" date="2018-05" db="EMBL/GenBank/DDBJ databases">
        <title>Genomic Encyclopedia of Archaeal and Bacterial Type Strains, Phase II (KMG-II): from individual species to whole genera.</title>
        <authorList>
            <person name="Goeker M."/>
        </authorList>
    </citation>
    <scope>NUCLEOTIDE SEQUENCE [LARGE SCALE GENOMIC DNA]</scope>
    <source>
        <strain evidence="1 2">DSM 23514</strain>
    </source>
</reference>
<protein>
    <submittedName>
        <fullName evidence="1">Uncharacterized protein</fullName>
    </submittedName>
</protein>
<gene>
    <name evidence="1" type="ORF">LX92_01722</name>
</gene>
<dbReference type="EMBL" id="QGGQ01000003">
    <property type="protein sequence ID" value="PWK24135.1"/>
    <property type="molecule type" value="Genomic_DNA"/>
</dbReference>
<comment type="caution">
    <text evidence="1">The sequence shown here is derived from an EMBL/GenBank/DDBJ whole genome shotgun (WGS) entry which is preliminary data.</text>
</comment>
<accession>A0A316E228</accession>